<dbReference type="Gene3D" id="2.60.120.10">
    <property type="entry name" value="Jelly Rolls"/>
    <property type="match status" value="1"/>
</dbReference>
<evidence type="ECO:0000313" key="7">
    <source>
        <dbReference type="EMBL" id="SFI91845.1"/>
    </source>
</evidence>
<dbReference type="Proteomes" id="UP000242763">
    <property type="component" value="Unassembled WGS sequence"/>
</dbReference>
<feature type="domain" description="HTH araC/xylS-type" evidence="6">
    <location>
        <begin position="161"/>
        <end position="261"/>
    </location>
</feature>
<dbReference type="SUPFAM" id="SSF46689">
    <property type="entry name" value="Homeodomain-like"/>
    <property type="match status" value="1"/>
</dbReference>
<dbReference type="Pfam" id="PF12833">
    <property type="entry name" value="HTH_18"/>
    <property type="match status" value="1"/>
</dbReference>
<dbReference type="FunFam" id="1.10.10.60:FF:000132">
    <property type="entry name" value="AraC family transcriptional regulator"/>
    <property type="match status" value="1"/>
</dbReference>
<dbReference type="GO" id="GO:0043565">
    <property type="term" value="F:sequence-specific DNA binding"/>
    <property type="evidence" value="ECO:0007669"/>
    <property type="project" value="InterPro"/>
</dbReference>
<keyword evidence="8" id="KW-1185">Reference proteome</keyword>
<dbReference type="SMART" id="SM00342">
    <property type="entry name" value="HTH_ARAC"/>
    <property type="match status" value="1"/>
</dbReference>
<dbReference type="Pfam" id="PF02311">
    <property type="entry name" value="AraC_binding"/>
    <property type="match status" value="1"/>
</dbReference>
<proteinExistence type="predicted"/>
<evidence type="ECO:0000256" key="2">
    <source>
        <dbReference type="ARBA" id="ARBA00023015"/>
    </source>
</evidence>
<organism evidence="7 8">
    <name type="scientific">Aquamicrobium aerolatum DSM 21857</name>
    <dbReference type="NCBI Taxonomy" id="1121003"/>
    <lineage>
        <taxon>Bacteria</taxon>
        <taxon>Pseudomonadati</taxon>
        <taxon>Pseudomonadota</taxon>
        <taxon>Alphaproteobacteria</taxon>
        <taxon>Hyphomicrobiales</taxon>
        <taxon>Phyllobacteriaceae</taxon>
        <taxon>Aerobium</taxon>
    </lineage>
</organism>
<reference evidence="8" key="1">
    <citation type="submission" date="2016-10" db="EMBL/GenBank/DDBJ databases">
        <authorList>
            <person name="Varghese N."/>
            <person name="Submissions S."/>
        </authorList>
    </citation>
    <scope>NUCLEOTIDE SEQUENCE [LARGE SCALE GENOMIC DNA]</scope>
    <source>
        <strain evidence="8">DSM 21857</strain>
    </source>
</reference>
<keyword evidence="1" id="KW-0678">Repressor</keyword>
<keyword evidence="3 7" id="KW-0238">DNA-binding</keyword>
<dbReference type="SUPFAM" id="SSF51182">
    <property type="entry name" value="RmlC-like cupins"/>
    <property type="match status" value="1"/>
</dbReference>
<dbReference type="InterPro" id="IPR011051">
    <property type="entry name" value="RmlC_Cupin_sf"/>
</dbReference>
<gene>
    <name evidence="7" type="ORF">SAMN03080618_01663</name>
</gene>
<protein>
    <submittedName>
        <fullName evidence="7">AraC-type DNA-binding protein</fullName>
    </submittedName>
</protein>
<evidence type="ECO:0000313" key="8">
    <source>
        <dbReference type="Proteomes" id="UP000242763"/>
    </source>
</evidence>
<evidence type="ECO:0000259" key="6">
    <source>
        <dbReference type="PROSITE" id="PS01124"/>
    </source>
</evidence>
<evidence type="ECO:0000256" key="1">
    <source>
        <dbReference type="ARBA" id="ARBA00022491"/>
    </source>
</evidence>
<dbReference type="PROSITE" id="PS01124">
    <property type="entry name" value="HTH_ARAC_FAMILY_2"/>
    <property type="match status" value="1"/>
</dbReference>
<dbReference type="InterPro" id="IPR018060">
    <property type="entry name" value="HTH_AraC"/>
</dbReference>
<dbReference type="InterPro" id="IPR003313">
    <property type="entry name" value="AraC-bd"/>
</dbReference>
<dbReference type="Gene3D" id="1.10.10.60">
    <property type="entry name" value="Homeodomain-like"/>
    <property type="match status" value="2"/>
</dbReference>
<dbReference type="InterPro" id="IPR020449">
    <property type="entry name" value="Tscrpt_reg_AraC-type_HTH"/>
</dbReference>
<keyword evidence="5" id="KW-0804">Transcription</keyword>
<dbReference type="EMBL" id="FORF01000008">
    <property type="protein sequence ID" value="SFI91845.1"/>
    <property type="molecule type" value="Genomic_DNA"/>
</dbReference>
<dbReference type="PANTHER" id="PTHR11019:SF159">
    <property type="entry name" value="TRANSCRIPTIONAL REGULATOR-RELATED"/>
    <property type="match status" value="1"/>
</dbReference>
<dbReference type="PRINTS" id="PR00032">
    <property type="entry name" value="HTHARAC"/>
</dbReference>
<dbReference type="AlphaFoldDB" id="A0A1I3M525"/>
<dbReference type="RefSeq" id="WP_091520877.1">
    <property type="nucleotide sequence ID" value="NZ_FORF01000008.1"/>
</dbReference>
<keyword evidence="2" id="KW-0805">Transcription regulation</keyword>
<dbReference type="InterPro" id="IPR009057">
    <property type="entry name" value="Homeodomain-like_sf"/>
</dbReference>
<dbReference type="GO" id="GO:0003700">
    <property type="term" value="F:DNA-binding transcription factor activity"/>
    <property type="evidence" value="ECO:0007669"/>
    <property type="project" value="InterPro"/>
</dbReference>
<evidence type="ECO:0000256" key="3">
    <source>
        <dbReference type="ARBA" id="ARBA00023125"/>
    </source>
</evidence>
<evidence type="ECO:0000256" key="4">
    <source>
        <dbReference type="ARBA" id="ARBA00023159"/>
    </source>
</evidence>
<keyword evidence="4" id="KW-0010">Activator</keyword>
<accession>A0A1I3M525</accession>
<evidence type="ECO:0000256" key="5">
    <source>
        <dbReference type="ARBA" id="ARBA00023163"/>
    </source>
</evidence>
<sequence>MTSDINATLATRLEWIDSAKGDVIALATDYADGTRIPAHRHGRAQMLFPFRGTVMISTGQGRWMVPPDHAMWIPTGVEHAVEMLGMVQMRSVYVAPDASAGLPDDLRVLAVNGLMRSLVIEAVQTRTMDADARAHAVMQLMLLEMARLEPRPFALPFPADPRLMKLCRAFIAKPNAEAPIDEWADRAGMSRRSFTRAFQRETGLSLSVWRRQAVLLAALPLLARGKTVTEVALGLGYESAPAFTTMFRRMLGVAPRTYLRQGGRTQMFASQPPEAIEGPKPAQE</sequence>
<dbReference type="STRING" id="1121003.SAMN03080618_01663"/>
<dbReference type="OrthoDB" id="9804543at2"/>
<name>A0A1I3M525_9HYPH</name>
<dbReference type="CDD" id="cd06124">
    <property type="entry name" value="cupin_NimR-like_N"/>
    <property type="match status" value="1"/>
</dbReference>
<dbReference type="PANTHER" id="PTHR11019">
    <property type="entry name" value="HTH-TYPE TRANSCRIPTIONAL REGULATOR NIMR"/>
    <property type="match status" value="1"/>
</dbReference>
<dbReference type="InterPro" id="IPR014710">
    <property type="entry name" value="RmlC-like_jellyroll"/>
</dbReference>